<dbReference type="EMBL" id="BQOL01000002">
    <property type="protein sequence ID" value="GKI20462.1"/>
    <property type="molecule type" value="Genomic_DNA"/>
</dbReference>
<evidence type="ECO:0000259" key="2">
    <source>
        <dbReference type="Pfam" id="PF00534"/>
    </source>
</evidence>
<dbReference type="AlphaFoldDB" id="A0AA37KQT7"/>
<dbReference type="Proteomes" id="UP001055105">
    <property type="component" value="Unassembled WGS sequence"/>
</dbReference>
<keyword evidence="1" id="KW-0808">Transferase</keyword>
<protein>
    <submittedName>
        <fullName evidence="3">Mannosyltransferase</fullName>
    </submittedName>
</protein>
<reference evidence="3" key="1">
    <citation type="submission" date="2022-01" db="EMBL/GenBank/DDBJ databases">
        <title>Novel bile acid biosynthetic pathways are enriched in the microbiome of centenarians.</title>
        <authorList>
            <person name="Sato Y."/>
            <person name="Atarashi K."/>
            <person name="Plichta R.D."/>
            <person name="Arai Y."/>
            <person name="Sasajima S."/>
            <person name="Kearney M.S."/>
            <person name="Suda W."/>
            <person name="Takeshita K."/>
            <person name="Sasaki T."/>
            <person name="Okamoto S."/>
            <person name="Skelly N.A."/>
            <person name="Okamura Y."/>
            <person name="Vlamakis H."/>
            <person name="Li Y."/>
            <person name="Tanoue T."/>
            <person name="Takei H."/>
            <person name="Nittono H."/>
            <person name="Narushima S."/>
            <person name="Irie J."/>
            <person name="Itoh H."/>
            <person name="Moriya K."/>
            <person name="Sugiura Y."/>
            <person name="Suematsu M."/>
            <person name="Moritoki N."/>
            <person name="Shibata S."/>
            <person name="Littman R.D."/>
            <person name="Fischbach A.M."/>
            <person name="Uwamino Y."/>
            <person name="Inoue T."/>
            <person name="Honda A."/>
            <person name="Hattori M."/>
            <person name="Murai T."/>
            <person name="Xavier J.R."/>
            <person name="Hirose N."/>
            <person name="Honda K."/>
        </authorList>
    </citation>
    <scope>NUCLEOTIDE SEQUENCE</scope>
    <source>
        <strain evidence="3">CE91-St16</strain>
    </source>
</reference>
<dbReference type="SUPFAM" id="SSF53756">
    <property type="entry name" value="UDP-Glycosyltransferase/glycogen phosphorylase"/>
    <property type="match status" value="1"/>
</dbReference>
<organism evidence="3 4">
    <name type="scientific">Alistipes finegoldii</name>
    <dbReference type="NCBI Taxonomy" id="214856"/>
    <lineage>
        <taxon>Bacteria</taxon>
        <taxon>Pseudomonadati</taxon>
        <taxon>Bacteroidota</taxon>
        <taxon>Bacteroidia</taxon>
        <taxon>Bacteroidales</taxon>
        <taxon>Rikenellaceae</taxon>
        <taxon>Alistipes</taxon>
    </lineage>
</organism>
<dbReference type="PANTHER" id="PTHR46401">
    <property type="entry name" value="GLYCOSYLTRANSFERASE WBBK-RELATED"/>
    <property type="match status" value="1"/>
</dbReference>
<feature type="domain" description="Glycosyl transferase family 1" evidence="2">
    <location>
        <begin position="217"/>
        <end position="354"/>
    </location>
</feature>
<accession>A0AA37KQT7</accession>
<dbReference type="Gene3D" id="3.40.50.2000">
    <property type="entry name" value="Glycogen Phosphorylase B"/>
    <property type="match status" value="1"/>
</dbReference>
<dbReference type="GO" id="GO:0009103">
    <property type="term" value="P:lipopolysaccharide biosynthetic process"/>
    <property type="evidence" value="ECO:0007669"/>
    <property type="project" value="TreeGrafter"/>
</dbReference>
<evidence type="ECO:0000256" key="1">
    <source>
        <dbReference type="ARBA" id="ARBA00022679"/>
    </source>
</evidence>
<dbReference type="PANTHER" id="PTHR46401:SF2">
    <property type="entry name" value="GLYCOSYLTRANSFERASE WBBK-RELATED"/>
    <property type="match status" value="1"/>
</dbReference>
<sequence length="380" mass="44470">MVLLYNLRGCQPIKHTKFHGGGRYGEVIFMTLAEKMDFIACYYDANIYINPDIIDICKSRNFKLYDSNSYSIAEVMKQGDYLLYSPLVPFDIINFPSHCKCIVTVHGLRFLETPYDRYMFAYCSPYAIKERIKYLYDRYLTAIGRAKYKRTYEQLFNRENIKYITVSNHSKYSLLSFFPSLVPDSIRMFYSPAMALPVSSSMERFGKYYLMTSGNRWTKNTIRAIIAFDTLFSERPTLEGKVVITGIDCPKLFYKYIKNRTRFILLDYVSYEKLASLYQNAYLFVYPTLNEGFGYPPIEAMQFATPVICSAITSTTEICGDSVLYFNPYSIDEIKNRILMMENPKIREFYVKKGIERYKFIAAEQRQALDDVTEFIISQL</sequence>
<name>A0AA37KQT7_9BACT</name>
<evidence type="ECO:0000313" key="3">
    <source>
        <dbReference type="EMBL" id="GKI20462.1"/>
    </source>
</evidence>
<keyword evidence="3" id="KW-0328">Glycosyltransferase</keyword>
<dbReference type="Pfam" id="PF00534">
    <property type="entry name" value="Glycos_transf_1"/>
    <property type="match status" value="1"/>
</dbReference>
<comment type="caution">
    <text evidence="3">The sequence shown here is derived from an EMBL/GenBank/DDBJ whole genome shotgun (WGS) entry which is preliminary data.</text>
</comment>
<dbReference type="RefSeq" id="WP_149889527.1">
    <property type="nucleotide sequence ID" value="NZ_AP025581.1"/>
</dbReference>
<evidence type="ECO:0000313" key="4">
    <source>
        <dbReference type="Proteomes" id="UP001055105"/>
    </source>
</evidence>
<dbReference type="GO" id="GO:0016757">
    <property type="term" value="F:glycosyltransferase activity"/>
    <property type="evidence" value="ECO:0007669"/>
    <property type="project" value="UniProtKB-KW"/>
</dbReference>
<proteinExistence type="predicted"/>
<gene>
    <name evidence="3" type="ORF">CE91St16_33700</name>
</gene>
<dbReference type="InterPro" id="IPR001296">
    <property type="entry name" value="Glyco_trans_1"/>
</dbReference>